<dbReference type="GeneID" id="14925715"/>
<keyword evidence="5" id="KW-0489">Methyltransferase</keyword>
<evidence type="ECO:0000256" key="9">
    <source>
        <dbReference type="ARBA" id="ARBA00022884"/>
    </source>
</evidence>
<organism evidence="11 12">
    <name type="scientific">Acanthamoeba castellanii (strain ATCC 30010 / Neff)</name>
    <dbReference type="NCBI Taxonomy" id="1257118"/>
    <lineage>
        <taxon>Eukaryota</taxon>
        <taxon>Amoebozoa</taxon>
        <taxon>Discosea</taxon>
        <taxon>Longamoebia</taxon>
        <taxon>Centramoebida</taxon>
        <taxon>Acanthamoebidae</taxon>
        <taxon>Acanthamoeba</taxon>
    </lineage>
</organism>
<accession>L8HHN9</accession>
<keyword evidence="12" id="KW-1185">Reference proteome</keyword>
<evidence type="ECO:0000256" key="8">
    <source>
        <dbReference type="ARBA" id="ARBA00022730"/>
    </source>
</evidence>
<keyword evidence="8" id="KW-0699">rRNA-binding</keyword>
<comment type="similarity">
    <text evidence="2">Belongs to the class IV-like SAM-binding methyltransferase superfamily. RNA methyltransferase NEP1 family.</text>
</comment>
<gene>
    <name evidence="11" type="ORF">ACA1_173180</name>
</gene>
<keyword evidence="3" id="KW-0690">Ribosome biogenesis</keyword>
<evidence type="ECO:0000256" key="7">
    <source>
        <dbReference type="ARBA" id="ARBA00022691"/>
    </source>
</evidence>
<proteinExistence type="inferred from homology"/>
<evidence type="ECO:0000256" key="3">
    <source>
        <dbReference type="ARBA" id="ARBA00022517"/>
    </source>
</evidence>
<dbReference type="InterPro" id="IPR005304">
    <property type="entry name" value="Rbsml_bgen_MeTrfase_EMG1/NEP1"/>
</dbReference>
<evidence type="ECO:0000256" key="4">
    <source>
        <dbReference type="ARBA" id="ARBA00022552"/>
    </source>
</evidence>
<dbReference type="VEuPathDB" id="AmoebaDB:ACA1_173180"/>
<reference evidence="11 12" key="1">
    <citation type="journal article" date="2013" name="Genome Biol.">
        <title>Genome of Acanthamoeba castellanii highlights extensive lateral gene transfer and early evolution of tyrosine kinase signaling.</title>
        <authorList>
            <person name="Clarke M."/>
            <person name="Lohan A.J."/>
            <person name="Liu B."/>
            <person name="Lagkouvardos I."/>
            <person name="Roy S."/>
            <person name="Zafar N."/>
            <person name="Bertelli C."/>
            <person name="Schilde C."/>
            <person name="Kianianmomeni A."/>
            <person name="Burglin T.R."/>
            <person name="Frech C."/>
            <person name="Turcotte B."/>
            <person name="Kopec K.O."/>
            <person name="Synnott J.M."/>
            <person name="Choo C."/>
            <person name="Paponov I."/>
            <person name="Finkler A."/>
            <person name="Soon Heng Tan C."/>
            <person name="Hutchins A.P."/>
            <person name="Weinmeier T."/>
            <person name="Rattei T."/>
            <person name="Chu J.S."/>
            <person name="Gimenez G."/>
            <person name="Irimia M."/>
            <person name="Rigden D.J."/>
            <person name="Fitzpatrick D.A."/>
            <person name="Lorenzo-Morales J."/>
            <person name="Bateman A."/>
            <person name="Chiu C.H."/>
            <person name="Tang P."/>
            <person name="Hegemann P."/>
            <person name="Fromm H."/>
            <person name="Raoult D."/>
            <person name="Greub G."/>
            <person name="Miranda-Saavedra D."/>
            <person name="Chen N."/>
            <person name="Nash P."/>
            <person name="Ginger M.L."/>
            <person name="Horn M."/>
            <person name="Schaap P."/>
            <person name="Caler L."/>
            <person name="Loftus B."/>
        </authorList>
    </citation>
    <scope>NUCLEOTIDE SEQUENCE [LARGE SCALE GENOMIC DNA]</scope>
    <source>
        <strain evidence="11 12">Neff</strain>
    </source>
</reference>
<dbReference type="EMBL" id="KB007811">
    <property type="protein sequence ID" value="ELR24690.1"/>
    <property type="molecule type" value="Genomic_DNA"/>
</dbReference>
<keyword evidence="9" id="KW-0694">RNA-binding</keyword>
<comment type="subcellular location">
    <subcellularLocation>
        <location evidence="1">Nucleus</location>
        <location evidence="1">Nucleolus</location>
    </subcellularLocation>
</comment>
<dbReference type="KEGG" id="acan:ACA1_173180"/>
<protein>
    <submittedName>
        <fullName evidence="11">EMG1 nucleolar protein, putative</fullName>
    </submittedName>
</protein>
<dbReference type="AlphaFoldDB" id="L8HHN9"/>
<dbReference type="Gene3D" id="3.40.1280.10">
    <property type="match status" value="1"/>
</dbReference>
<evidence type="ECO:0000313" key="12">
    <source>
        <dbReference type="Proteomes" id="UP000011083"/>
    </source>
</evidence>
<dbReference type="Pfam" id="PF03587">
    <property type="entry name" value="EMG1"/>
    <property type="match status" value="1"/>
</dbReference>
<dbReference type="FunFam" id="3.40.1280.10:FF:000003">
    <property type="entry name" value="Ribosomal RNA small subunit methyltransferase"/>
    <property type="match status" value="1"/>
</dbReference>
<name>L8HHN9_ACACF</name>
<evidence type="ECO:0000256" key="5">
    <source>
        <dbReference type="ARBA" id="ARBA00022603"/>
    </source>
</evidence>
<evidence type="ECO:0000256" key="2">
    <source>
        <dbReference type="ARBA" id="ARBA00008115"/>
    </source>
</evidence>
<keyword evidence="6" id="KW-0808">Transferase</keyword>
<dbReference type="PANTHER" id="PTHR12636:SF5">
    <property type="entry name" value="RIBOSOMAL RNA SMALL SUBUNIT METHYLTRANSFERASE NEP1"/>
    <property type="match status" value="1"/>
</dbReference>
<keyword evidence="4" id="KW-0698">rRNA processing</keyword>
<keyword evidence="7" id="KW-0949">S-adenosyl-L-methionine</keyword>
<evidence type="ECO:0000256" key="6">
    <source>
        <dbReference type="ARBA" id="ARBA00022679"/>
    </source>
</evidence>
<dbReference type="GO" id="GO:0019843">
    <property type="term" value="F:rRNA binding"/>
    <property type="evidence" value="ECO:0007669"/>
    <property type="project" value="UniProtKB-KW"/>
</dbReference>
<dbReference type="OrthoDB" id="269804at2759"/>
<keyword evidence="10" id="KW-0539">Nucleus</keyword>
<dbReference type="CDD" id="cd18088">
    <property type="entry name" value="Nep1-like"/>
    <property type="match status" value="1"/>
</dbReference>
<dbReference type="GO" id="GO:0070037">
    <property type="term" value="F:rRNA (pseudouridine) methyltransferase activity"/>
    <property type="evidence" value="ECO:0007669"/>
    <property type="project" value="InterPro"/>
</dbReference>
<dbReference type="InterPro" id="IPR029026">
    <property type="entry name" value="tRNA_m1G_MTases_N"/>
</dbReference>
<dbReference type="PANTHER" id="PTHR12636">
    <property type="entry name" value="NEP1/MRA1"/>
    <property type="match status" value="1"/>
</dbReference>
<dbReference type="STRING" id="1257118.L8HHN9"/>
<dbReference type="SUPFAM" id="SSF75217">
    <property type="entry name" value="alpha/beta knot"/>
    <property type="match status" value="1"/>
</dbReference>
<evidence type="ECO:0000313" key="11">
    <source>
        <dbReference type="EMBL" id="ELR24690.1"/>
    </source>
</evidence>
<dbReference type="OMA" id="VHNTFEL"/>
<dbReference type="GO" id="GO:0070475">
    <property type="term" value="P:rRNA base methylation"/>
    <property type="evidence" value="ECO:0007669"/>
    <property type="project" value="InterPro"/>
</dbReference>
<dbReference type="Proteomes" id="UP000011083">
    <property type="component" value="Unassembled WGS sequence"/>
</dbReference>
<dbReference type="GO" id="GO:0032040">
    <property type="term" value="C:small-subunit processome"/>
    <property type="evidence" value="ECO:0007669"/>
    <property type="project" value="TreeGrafter"/>
</dbReference>
<dbReference type="RefSeq" id="XP_004356590.1">
    <property type="nucleotide sequence ID" value="XM_004356537.1"/>
</dbReference>
<sequence>MQKAPEEPKLPKTKQEKDKGGRLIVILENASLETVKVGNNYELLEGDEHKSFMKKRKREDQEARPDIVHQCLLTLLDSPLNKAGKLQVYIHTSTNVLIEVNPRTRIPRTYKRFAPLMIQLLHKLSIRATQGPERLLQVIKNPITDHLPTGAPKLGAEYDAPTCQPLYEIVKTLPDDLPVVFVVGAMAHGSVEVDYVERNVSFSEYPLSASVACGKICDAFEMKYGVL</sequence>
<evidence type="ECO:0000256" key="1">
    <source>
        <dbReference type="ARBA" id="ARBA00004604"/>
    </source>
</evidence>
<dbReference type="InterPro" id="IPR029028">
    <property type="entry name" value="Alpha/beta_knot_MTases"/>
</dbReference>
<evidence type="ECO:0000256" key="10">
    <source>
        <dbReference type="ARBA" id="ARBA00023242"/>
    </source>
</evidence>